<name>A0A3N4IIS6_ASCIM</name>
<keyword evidence="3" id="KW-1185">Reference proteome</keyword>
<feature type="region of interest" description="Disordered" evidence="1">
    <location>
        <begin position="208"/>
        <end position="245"/>
    </location>
</feature>
<sequence length="812" mass="90055">MASLVSDLAAVLSLARKIRKRFNHGPEQYKESCKTLEELMSIVSMIKDSFAEHETNGNAGHNSDSEAAKKDKNEISQTGAENWEEQDGSQPKHMQKTAPHTLFDQAAYKEADPGIGQSPAHTQLIGSIANAVNTHIARCIDILEKFEQRAQCWEDAIQEPSAGENLAPGNPTRRVSVLSSNTPPYARSFSNTSTVSNGVGKLRSTYSTGTCSTSSFPNLSPFKSRDEQGCGRRESTATSGSNSTASRKKQSVLGWKFGGLFDRTQKSIVASVRFSPMKMQKHIRQIRGHIEALRIYNELASYQCQKRMDRQIDDILKSTTQAEVTQKDMLVMLGTIRVLIWHHPLISPWLLNPSLSYSDGLTADNPSEGKLLKQKFQRLSILPWDGSSADANVACNPAVSFDASQLDLDSESSTIVAEDSEDCSRDSVSIESEMHMLQIHRATERIEKGQNDVLHILQDLQDAHEASKDSCDVPCEKPEWQLLSEHVGITGVEGKLHSLPLVACHSIRAIMLMLAAILDSNSKYFANILHERMTARQIRSMYTMAQCDECKDIIPSSTLRDSDSPVLPEDHLELAFVFTPRPQALQCSKDLASTGTAHGRCVTAYAVTFLTASTVELSMLLTDHPTELPAPPNRRKVLATGELYDSFDSEEYFAPEKVNWDLRSDCSAASVTAVVMLAAQNSVCDLVLMVSNRRSWETSLNYFAMYSIHNSKETCSFDHGYDCNSKPSWEPGTIYLISEEVKRAKARHMAVFTNSAEFRCSGSRPRSSYPFVALPPRVHHASKPVHQERRTGLKKIMPVCADNTICDIAKEP</sequence>
<organism evidence="2 3">
    <name type="scientific">Ascobolus immersus RN42</name>
    <dbReference type="NCBI Taxonomy" id="1160509"/>
    <lineage>
        <taxon>Eukaryota</taxon>
        <taxon>Fungi</taxon>
        <taxon>Dikarya</taxon>
        <taxon>Ascomycota</taxon>
        <taxon>Pezizomycotina</taxon>
        <taxon>Pezizomycetes</taxon>
        <taxon>Pezizales</taxon>
        <taxon>Ascobolaceae</taxon>
        <taxon>Ascobolus</taxon>
    </lineage>
</organism>
<dbReference type="Proteomes" id="UP000275078">
    <property type="component" value="Unassembled WGS sequence"/>
</dbReference>
<feature type="compositionally biased region" description="Basic and acidic residues" evidence="1">
    <location>
        <begin position="223"/>
        <end position="235"/>
    </location>
</feature>
<dbReference type="AlphaFoldDB" id="A0A3N4IIS6"/>
<feature type="region of interest" description="Disordered" evidence="1">
    <location>
        <begin position="53"/>
        <end position="95"/>
    </location>
</feature>
<reference evidence="2 3" key="1">
    <citation type="journal article" date="2018" name="Nat. Ecol. Evol.">
        <title>Pezizomycetes genomes reveal the molecular basis of ectomycorrhizal truffle lifestyle.</title>
        <authorList>
            <person name="Murat C."/>
            <person name="Payen T."/>
            <person name="Noel B."/>
            <person name="Kuo A."/>
            <person name="Morin E."/>
            <person name="Chen J."/>
            <person name="Kohler A."/>
            <person name="Krizsan K."/>
            <person name="Balestrini R."/>
            <person name="Da Silva C."/>
            <person name="Montanini B."/>
            <person name="Hainaut M."/>
            <person name="Levati E."/>
            <person name="Barry K.W."/>
            <person name="Belfiori B."/>
            <person name="Cichocki N."/>
            <person name="Clum A."/>
            <person name="Dockter R.B."/>
            <person name="Fauchery L."/>
            <person name="Guy J."/>
            <person name="Iotti M."/>
            <person name="Le Tacon F."/>
            <person name="Lindquist E.A."/>
            <person name="Lipzen A."/>
            <person name="Malagnac F."/>
            <person name="Mello A."/>
            <person name="Molinier V."/>
            <person name="Miyauchi S."/>
            <person name="Poulain J."/>
            <person name="Riccioni C."/>
            <person name="Rubini A."/>
            <person name="Sitrit Y."/>
            <person name="Splivallo R."/>
            <person name="Traeger S."/>
            <person name="Wang M."/>
            <person name="Zifcakova L."/>
            <person name="Wipf D."/>
            <person name="Zambonelli A."/>
            <person name="Paolocci F."/>
            <person name="Nowrousian M."/>
            <person name="Ottonello S."/>
            <person name="Baldrian P."/>
            <person name="Spatafora J.W."/>
            <person name="Henrissat B."/>
            <person name="Nagy L.G."/>
            <person name="Aury J.M."/>
            <person name="Wincker P."/>
            <person name="Grigoriev I.V."/>
            <person name="Bonfante P."/>
            <person name="Martin F.M."/>
        </authorList>
    </citation>
    <scope>NUCLEOTIDE SEQUENCE [LARGE SCALE GENOMIC DNA]</scope>
    <source>
        <strain evidence="2 3">RN42</strain>
    </source>
</reference>
<evidence type="ECO:0000313" key="2">
    <source>
        <dbReference type="EMBL" id="RPA81544.1"/>
    </source>
</evidence>
<feature type="region of interest" description="Disordered" evidence="1">
    <location>
        <begin position="161"/>
        <end position="181"/>
    </location>
</feature>
<protein>
    <submittedName>
        <fullName evidence="2">Uncharacterized protein</fullName>
    </submittedName>
</protein>
<feature type="compositionally biased region" description="Low complexity" evidence="1">
    <location>
        <begin position="236"/>
        <end position="245"/>
    </location>
</feature>
<feature type="compositionally biased region" description="Basic and acidic residues" evidence="1">
    <location>
        <begin position="63"/>
        <end position="74"/>
    </location>
</feature>
<gene>
    <name evidence="2" type="ORF">BJ508DRAFT_110955</name>
</gene>
<evidence type="ECO:0000313" key="3">
    <source>
        <dbReference type="Proteomes" id="UP000275078"/>
    </source>
</evidence>
<proteinExistence type="predicted"/>
<evidence type="ECO:0000256" key="1">
    <source>
        <dbReference type="SAM" id="MobiDB-lite"/>
    </source>
</evidence>
<dbReference type="EMBL" id="ML119678">
    <property type="protein sequence ID" value="RPA81544.1"/>
    <property type="molecule type" value="Genomic_DNA"/>
</dbReference>
<accession>A0A3N4IIS6</accession>